<keyword evidence="3" id="KW-1185">Reference proteome</keyword>
<proteinExistence type="predicted"/>
<keyword evidence="1" id="KW-0812">Transmembrane</keyword>
<reference evidence="2 3" key="1">
    <citation type="submission" date="2024-12" db="EMBL/GenBank/DDBJ databases">
        <title>Forecasting of Potato common scab and diversities of Pathogenic streptomyces spp. in china.</title>
        <authorList>
            <person name="Handique U."/>
            <person name="Wu J."/>
        </authorList>
    </citation>
    <scope>NUCLEOTIDE SEQUENCE [LARGE SCALE GENOMIC DNA]</scope>
    <source>
        <strain evidence="2 3">ZRIMU1530</strain>
    </source>
</reference>
<dbReference type="Proteomes" id="UP001631957">
    <property type="component" value="Unassembled WGS sequence"/>
</dbReference>
<name>A0ABW9IA42_9ACTN</name>
<comment type="caution">
    <text evidence="2">The sequence shown here is derived from an EMBL/GenBank/DDBJ whole genome shotgun (WGS) entry which is preliminary data.</text>
</comment>
<evidence type="ECO:0000313" key="3">
    <source>
        <dbReference type="Proteomes" id="UP001631957"/>
    </source>
</evidence>
<sequence length="83" mass="9286">LVQIWIVEMAGAVHADDWRVFGSGFFQAGVTLFVAYIVWQIMRLFLDRHFGHADQDGDGQADVALPGDIPKVATRLRTMMPLV</sequence>
<protein>
    <submittedName>
        <fullName evidence="2">Uncharacterized protein</fullName>
    </submittedName>
</protein>
<feature type="non-terminal residue" evidence="2">
    <location>
        <position position="83"/>
    </location>
</feature>
<evidence type="ECO:0000313" key="2">
    <source>
        <dbReference type="EMBL" id="MFM9616272.1"/>
    </source>
</evidence>
<dbReference type="RefSeq" id="WP_409135068.1">
    <property type="nucleotide sequence ID" value="NZ_JBJVNI010000411.1"/>
</dbReference>
<feature type="non-terminal residue" evidence="2">
    <location>
        <position position="1"/>
    </location>
</feature>
<keyword evidence="1" id="KW-0472">Membrane</keyword>
<organism evidence="2 3">
    <name type="scientific">Streptomyces niveiscabiei</name>
    <dbReference type="NCBI Taxonomy" id="164115"/>
    <lineage>
        <taxon>Bacteria</taxon>
        <taxon>Bacillati</taxon>
        <taxon>Actinomycetota</taxon>
        <taxon>Actinomycetes</taxon>
        <taxon>Kitasatosporales</taxon>
        <taxon>Streptomycetaceae</taxon>
        <taxon>Streptomyces</taxon>
    </lineage>
</organism>
<evidence type="ECO:0000256" key="1">
    <source>
        <dbReference type="SAM" id="Phobius"/>
    </source>
</evidence>
<feature type="transmembrane region" description="Helical" evidence="1">
    <location>
        <begin position="20"/>
        <end position="39"/>
    </location>
</feature>
<accession>A0ABW9IA42</accession>
<gene>
    <name evidence="2" type="ORF">ACKI18_48280</name>
</gene>
<keyword evidence="1" id="KW-1133">Transmembrane helix</keyword>
<dbReference type="EMBL" id="JBJVNI010000411">
    <property type="protein sequence ID" value="MFM9616272.1"/>
    <property type="molecule type" value="Genomic_DNA"/>
</dbReference>